<dbReference type="PROSITE" id="PS51103">
    <property type="entry name" value="PTS_EIIC_TYPE_1"/>
    <property type="match status" value="1"/>
</dbReference>
<comment type="caution">
    <text evidence="6">The sequence shown here is derived from an EMBL/GenBank/DDBJ whole genome shotgun (WGS) entry which is preliminary data.</text>
</comment>
<dbReference type="InterPro" id="IPR011060">
    <property type="entry name" value="RibuloseP-bd_barrel"/>
</dbReference>
<keyword evidence="1" id="KW-0813">Transport</keyword>
<protein>
    <submittedName>
        <fullName evidence="6">Dihydrodipicolinate synthase</fullName>
        <ecNumber evidence="6">4.3.3.7</ecNumber>
    </submittedName>
</protein>
<evidence type="ECO:0000256" key="4">
    <source>
        <dbReference type="SAM" id="Phobius"/>
    </source>
</evidence>
<dbReference type="GO" id="GO:0090563">
    <property type="term" value="F:protein-phosphocysteine-sugar phosphotransferase activity"/>
    <property type="evidence" value="ECO:0007669"/>
    <property type="project" value="TreeGrafter"/>
</dbReference>
<dbReference type="SUPFAM" id="SSF51366">
    <property type="entry name" value="Ribulose-phoshate binding barrel"/>
    <property type="match status" value="1"/>
</dbReference>
<feature type="transmembrane region" description="Helical" evidence="4">
    <location>
        <begin position="80"/>
        <end position="98"/>
    </location>
</feature>
<feature type="transmembrane region" description="Helical" evidence="4">
    <location>
        <begin position="150"/>
        <end position="171"/>
    </location>
</feature>
<name>A0A150M4M4_GEOSE</name>
<evidence type="ECO:0000256" key="1">
    <source>
        <dbReference type="ARBA" id="ARBA00022448"/>
    </source>
</evidence>
<evidence type="ECO:0000313" key="6">
    <source>
        <dbReference type="EMBL" id="KYD19560.1"/>
    </source>
</evidence>
<dbReference type="AlphaFoldDB" id="A0A150M4M4"/>
<keyword evidence="2" id="KW-0762">Sugar transport</keyword>
<feature type="domain" description="PTS EIIC type-1" evidence="5">
    <location>
        <begin position="1"/>
        <end position="464"/>
    </location>
</feature>
<keyword evidence="4" id="KW-0812">Transmembrane</keyword>
<dbReference type="GO" id="GO:0015764">
    <property type="term" value="P:N-acetylglucosamine transport"/>
    <property type="evidence" value="ECO:0007669"/>
    <property type="project" value="TreeGrafter"/>
</dbReference>
<feature type="transmembrane region" description="Helical" evidence="4">
    <location>
        <begin position="118"/>
        <end position="138"/>
    </location>
</feature>
<dbReference type="Pfam" id="PF25509">
    <property type="entry name" value="DUF7916"/>
    <property type="match status" value="1"/>
</dbReference>
<keyword evidence="6" id="KW-0456">Lyase</keyword>
<sequence length="464" mass="48767">MLPIAVLPAAGLLLWLGQPDLLNIPFIAAAGDAVFSNLALIFAIGVAIGFSKDGNGAAALAGAIGCFVLTKGAAAIDKDINMSVLGGIISGVIAGLLYNRYHDIKLPDWLGFFGGRRFVPIVTSLVMLVLALIFGYVWPPIQDGINAVGHWIVGAGAVGVGIFGFLNRLLIPVGLHHVLKQSIQASEGRVIVAEVIGEFAPLYPAVTNAELAAAFGADLLLLNWFDVFRTVVNGLDTNEPNQMVERLKQLTGRPVGVNLEPVDPNAKQLEELAALPKGRMATAESLQQAKQLGFDFVCLTGNPKTGVTNDGIVKAIETARSILGEDALVMAGKMHAAGVADEAGSGIVSEEVVVRFIHAGADVVLMPAPGTVPGVTLDKTEKIVQVAHEHGALVMLTIGTSQEGADESTIRQIALASKMAGADMHHIGDAGYHGIAVPENIMAHSIAIRGRRHTYIRMVRSPLR</sequence>
<dbReference type="GO" id="GO:0008840">
    <property type="term" value="F:4-hydroxy-tetrahydrodipicolinate synthase activity"/>
    <property type="evidence" value="ECO:0007669"/>
    <property type="project" value="UniProtKB-EC"/>
</dbReference>
<dbReference type="RefSeq" id="WP_081107450.1">
    <property type="nucleotide sequence ID" value="NZ_JARMSI010000186.1"/>
</dbReference>
<dbReference type="GO" id="GO:0009401">
    <property type="term" value="P:phosphoenolpyruvate-dependent sugar phosphotransferase system"/>
    <property type="evidence" value="ECO:0007669"/>
    <property type="project" value="UniProtKB-KW"/>
</dbReference>
<proteinExistence type="predicted"/>
<feature type="transmembrane region" description="Helical" evidence="4">
    <location>
        <begin position="57"/>
        <end position="74"/>
    </location>
</feature>
<dbReference type="InterPro" id="IPR013013">
    <property type="entry name" value="PTS_EIIC_1"/>
</dbReference>
<dbReference type="GO" id="GO:0005886">
    <property type="term" value="C:plasma membrane"/>
    <property type="evidence" value="ECO:0007669"/>
    <property type="project" value="UniProtKB-SubCell"/>
</dbReference>
<organism evidence="6 7">
    <name type="scientific">Geobacillus stearothermophilus</name>
    <name type="common">Bacillus stearothermophilus</name>
    <dbReference type="NCBI Taxonomy" id="1422"/>
    <lineage>
        <taxon>Bacteria</taxon>
        <taxon>Bacillati</taxon>
        <taxon>Bacillota</taxon>
        <taxon>Bacilli</taxon>
        <taxon>Bacillales</taxon>
        <taxon>Anoxybacillaceae</taxon>
        <taxon>Geobacillus</taxon>
    </lineage>
</organism>
<keyword evidence="4" id="KW-1133">Transmembrane helix</keyword>
<reference evidence="6 7" key="1">
    <citation type="submission" date="2016-01" db="EMBL/GenBank/DDBJ databases">
        <title>Draft Genome Sequences of Seven Thermophilic Sporeformers Isolated from Foods.</title>
        <authorList>
            <person name="Berendsen E.M."/>
            <person name="Wells-Bennik M.H."/>
            <person name="Krawcyk A.O."/>
            <person name="De Jong A."/>
            <person name="Holsappel S."/>
            <person name="Eijlander R.T."/>
            <person name="Kuipers O.P."/>
        </authorList>
    </citation>
    <scope>NUCLEOTIDE SEQUENCE [LARGE SCALE GENOMIC DNA]</scope>
    <source>
        <strain evidence="6 7">B4109</strain>
    </source>
</reference>
<dbReference type="InterPro" id="IPR050429">
    <property type="entry name" value="PTS_Glucose_EIICBA"/>
</dbReference>
<evidence type="ECO:0000256" key="2">
    <source>
        <dbReference type="ARBA" id="ARBA00022597"/>
    </source>
</evidence>
<dbReference type="InterPro" id="IPR057238">
    <property type="entry name" value="DUF7916"/>
</dbReference>
<keyword evidence="4" id="KW-0472">Membrane</keyword>
<evidence type="ECO:0000256" key="3">
    <source>
        <dbReference type="ARBA" id="ARBA00022683"/>
    </source>
</evidence>
<dbReference type="PANTHER" id="PTHR30009:SF4">
    <property type="entry name" value="PTS SYSTEM N-ACETYLGLUCOSAMINE-SPECIFIC EIICBA COMPONENT"/>
    <property type="match status" value="1"/>
</dbReference>
<dbReference type="EMBL" id="LQYV01000154">
    <property type="protein sequence ID" value="KYD19560.1"/>
    <property type="molecule type" value="Genomic_DNA"/>
</dbReference>
<dbReference type="EC" id="4.3.3.7" evidence="6"/>
<dbReference type="GO" id="GO:0008982">
    <property type="term" value="F:protein-N(PI)-phosphohistidine-sugar phosphotransferase activity"/>
    <property type="evidence" value="ECO:0007669"/>
    <property type="project" value="InterPro"/>
</dbReference>
<keyword evidence="3" id="KW-0598">Phosphotransferase system</keyword>
<accession>A0A150M4M4</accession>
<evidence type="ECO:0000313" key="7">
    <source>
        <dbReference type="Proteomes" id="UP000075424"/>
    </source>
</evidence>
<dbReference type="PATRIC" id="fig|1422.18.peg.2445"/>
<evidence type="ECO:0000259" key="5">
    <source>
        <dbReference type="PROSITE" id="PS51103"/>
    </source>
</evidence>
<dbReference type="Proteomes" id="UP000075424">
    <property type="component" value="Unassembled WGS sequence"/>
</dbReference>
<dbReference type="PANTHER" id="PTHR30009">
    <property type="entry name" value="CYTOCHROME C-TYPE SYNTHESIS PROTEIN AND PTS TRANSMEMBRANE COMPONENT"/>
    <property type="match status" value="1"/>
</dbReference>
<gene>
    <name evidence="6" type="ORF">B4109_1867</name>
</gene>
<feature type="transmembrane region" description="Helical" evidence="4">
    <location>
        <begin position="29"/>
        <end position="50"/>
    </location>
</feature>